<comment type="caution">
    <text evidence="1">The sequence shown here is derived from an EMBL/GenBank/DDBJ whole genome shotgun (WGS) entry which is preliminary data.</text>
</comment>
<evidence type="ECO:0000313" key="2">
    <source>
        <dbReference type="Proteomes" id="UP000272481"/>
    </source>
</evidence>
<dbReference type="Gene3D" id="3.40.50.300">
    <property type="entry name" value="P-loop containing nucleotide triphosphate hydrolases"/>
    <property type="match status" value="1"/>
</dbReference>
<accession>A0ABX9ZG62</accession>
<dbReference type="EMBL" id="RWGW01000003">
    <property type="protein sequence ID" value="RSK36651.1"/>
    <property type="molecule type" value="Genomic_DNA"/>
</dbReference>
<name>A0ABX9ZG62_9BACL</name>
<dbReference type="Proteomes" id="UP000272481">
    <property type="component" value="Unassembled WGS sequence"/>
</dbReference>
<keyword evidence="1" id="KW-0067">ATP-binding</keyword>
<gene>
    <name evidence="1" type="ORF">EJA12_02570</name>
</gene>
<keyword evidence="1" id="KW-0547">Nucleotide-binding</keyword>
<sequence length="206" mass="22893">MRPAVRCAILKLFGKGAAGMRLAIMTVGKTHSGKTMFANRLAEVLADSVVIDQDLQAEFLSRHYPALLPSKGPNTVKYALTQTLVEHAARNTGLHLIVSHPDPGREARMQWLDDYRKHGFTTVLVFFNIPEDHLRIRIRESGRSTKIFRVSLTFDELLDRQKAAFPVAAPAEDEADHLFTVRLPDDAESVIHRIAGLAGGETEDGR</sequence>
<dbReference type="Pfam" id="PF13671">
    <property type="entry name" value="AAA_33"/>
    <property type="match status" value="1"/>
</dbReference>
<dbReference type="SUPFAM" id="SSF52540">
    <property type="entry name" value="P-loop containing nucleoside triphosphate hydrolases"/>
    <property type="match status" value="1"/>
</dbReference>
<keyword evidence="2" id="KW-1185">Reference proteome</keyword>
<protein>
    <submittedName>
        <fullName evidence="1">ATP-binding protein</fullName>
    </submittedName>
</protein>
<dbReference type="GO" id="GO:0005524">
    <property type="term" value="F:ATP binding"/>
    <property type="evidence" value="ECO:0007669"/>
    <property type="project" value="UniProtKB-KW"/>
</dbReference>
<dbReference type="InterPro" id="IPR027417">
    <property type="entry name" value="P-loop_NTPase"/>
</dbReference>
<evidence type="ECO:0000313" key="1">
    <source>
        <dbReference type="EMBL" id="RSK36651.1"/>
    </source>
</evidence>
<reference evidence="1 2" key="1">
    <citation type="submission" date="2018-12" db="EMBL/GenBank/DDBJ databases">
        <title>Comparitive functional genomics of dry heat resistant strains isolated from the viking spacecraft.</title>
        <authorList>
            <person name="Seuylemezian A."/>
            <person name="Vaishampayan P."/>
        </authorList>
    </citation>
    <scope>NUCLEOTIDE SEQUENCE [LARGE SCALE GENOMIC DNA]</scope>
    <source>
        <strain evidence="1 2">M6-11</strain>
    </source>
</reference>
<organism evidence="1 2">
    <name type="scientific">Bhargavaea beijingensis</name>
    <dbReference type="NCBI Taxonomy" id="426756"/>
    <lineage>
        <taxon>Bacteria</taxon>
        <taxon>Bacillati</taxon>
        <taxon>Bacillota</taxon>
        <taxon>Bacilli</taxon>
        <taxon>Bacillales</taxon>
        <taxon>Caryophanaceae</taxon>
        <taxon>Bhargavaea</taxon>
    </lineage>
</organism>
<proteinExistence type="predicted"/>